<name>A0A3P3W629_9FLAO</name>
<proteinExistence type="predicted"/>
<evidence type="ECO:0000313" key="2">
    <source>
        <dbReference type="Proteomes" id="UP000275719"/>
    </source>
</evidence>
<organism evidence="1 2">
    <name type="scientific">Paenimyroides tangerinum</name>
    <dbReference type="NCBI Taxonomy" id="2488728"/>
    <lineage>
        <taxon>Bacteria</taxon>
        <taxon>Pseudomonadati</taxon>
        <taxon>Bacteroidota</taxon>
        <taxon>Flavobacteriia</taxon>
        <taxon>Flavobacteriales</taxon>
        <taxon>Flavobacteriaceae</taxon>
        <taxon>Paenimyroides</taxon>
    </lineage>
</organism>
<sequence length="112" mass="13372">MYNEIIELDIFDDLIEDKNINIVICTQLIFCDYLNNQHDLNSNYKFEVIKYGFQGYYTVVGIKYLTDSATTIEDTVIEKFNFLMNNLKIYDLITFYIKNEESINNIRINLNR</sequence>
<evidence type="ECO:0000313" key="1">
    <source>
        <dbReference type="EMBL" id="RRJ90615.1"/>
    </source>
</evidence>
<keyword evidence="2" id="KW-1185">Reference proteome</keyword>
<reference evidence="1 2" key="1">
    <citation type="submission" date="2018-11" db="EMBL/GenBank/DDBJ databases">
        <title>Flavobacterium sp. nov., YIM 102701-2 draft genome.</title>
        <authorList>
            <person name="Li G."/>
            <person name="Jiang Y."/>
        </authorList>
    </citation>
    <scope>NUCLEOTIDE SEQUENCE [LARGE SCALE GENOMIC DNA]</scope>
    <source>
        <strain evidence="1 2">YIM 102701-2</strain>
    </source>
</reference>
<dbReference type="EMBL" id="RQVQ01000015">
    <property type="protein sequence ID" value="RRJ90615.1"/>
    <property type="molecule type" value="Genomic_DNA"/>
</dbReference>
<protein>
    <submittedName>
        <fullName evidence="1">Uncharacterized protein</fullName>
    </submittedName>
</protein>
<dbReference type="Proteomes" id="UP000275719">
    <property type="component" value="Unassembled WGS sequence"/>
</dbReference>
<dbReference type="AlphaFoldDB" id="A0A3P3W629"/>
<gene>
    <name evidence="1" type="ORF">EG240_07915</name>
</gene>
<comment type="caution">
    <text evidence="1">The sequence shown here is derived from an EMBL/GenBank/DDBJ whole genome shotgun (WGS) entry which is preliminary data.</text>
</comment>
<dbReference type="RefSeq" id="WP_125018858.1">
    <property type="nucleotide sequence ID" value="NZ_RQVQ01000015.1"/>
</dbReference>
<accession>A0A3P3W629</accession>